<protein>
    <submittedName>
        <fullName evidence="5">Amino acid ABC transporter substrate-binding protein</fullName>
    </submittedName>
</protein>
<dbReference type="EMBL" id="VULZ01000009">
    <property type="protein sequence ID" value="MSS15202.1"/>
    <property type="molecule type" value="Genomic_DNA"/>
</dbReference>
<dbReference type="AlphaFoldDB" id="A0A6L5X9P4"/>
<dbReference type="InterPro" id="IPR001320">
    <property type="entry name" value="Iontro_rcpt_C"/>
</dbReference>
<keyword evidence="1 2" id="KW-0732">Signal</keyword>
<feature type="domain" description="Solute-binding protein family 3/N-terminal" evidence="3">
    <location>
        <begin position="53"/>
        <end position="277"/>
    </location>
</feature>
<dbReference type="GO" id="GO:0016020">
    <property type="term" value="C:membrane"/>
    <property type="evidence" value="ECO:0007669"/>
    <property type="project" value="InterPro"/>
</dbReference>
<evidence type="ECO:0000256" key="1">
    <source>
        <dbReference type="ARBA" id="ARBA00022729"/>
    </source>
</evidence>
<name>A0A6L5X9P4_9FIRM</name>
<accession>A0A6L5X9P4</accession>
<comment type="caution">
    <text evidence="5">The sequence shown here is derived from an EMBL/GenBank/DDBJ whole genome shotgun (WGS) entry which is preliminary data.</text>
</comment>
<dbReference type="Pfam" id="PF00497">
    <property type="entry name" value="SBP_bac_3"/>
    <property type="match status" value="1"/>
</dbReference>
<proteinExistence type="predicted"/>
<evidence type="ECO:0000313" key="6">
    <source>
        <dbReference type="Proteomes" id="UP000481852"/>
    </source>
</evidence>
<sequence length="289" mass="30400">MKEEDLVMKKIVAVLSAALMSMSLGMAAYAGETEASTEASVDFSAVKTVVDGQLTVGTEAGFAPYEYLVGDQVEGVDIDISQAIADKLGVKLVVQNMDFDGALAAVQQGKVDIVAAGVSVSPDREKVMDFSDKYVDSSDVIVVNAASPAVKESSADALKDLTVGVQQGNIADLWVSNPDNASPKSVQRYTKFAQAAADLANSKIDCIVMDKVPAEELVKSSDGKLAIVDGDPVFEDSYAIALQKGNDQMKSAVNVVIEELKKSGEMDQIFASHAESAETEAETEASTEA</sequence>
<dbReference type="CDD" id="cd13530">
    <property type="entry name" value="PBP2_peptides_like"/>
    <property type="match status" value="1"/>
</dbReference>
<evidence type="ECO:0000259" key="3">
    <source>
        <dbReference type="SMART" id="SM00062"/>
    </source>
</evidence>
<dbReference type="Proteomes" id="UP000481852">
    <property type="component" value="Unassembled WGS sequence"/>
</dbReference>
<dbReference type="GO" id="GO:0015276">
    <property type="term" value="F:ligand-gated monoatomic ion channel activity"/>
    <property type="evidence" value="ECO:0007669"/>
    <property type="project" value="InterPro"/>
</dbReference>
<dbReference type="SMART" id="SM00079">
    <property type="entry name" value="PBPe"/>
    <property type="match status" value="1"/>
</dbReference>
<dbReference type="Gene3D" id="3.40.190.10">
    <property type="entry name" value="Periplasmic binding protein-like II"/>
    <property type="match status" value="2"/>
</dbReference>
<dbReference type="PANTHER" id="PTHR35936:SF17">
    <property type="entry name" value="ARGININE-BINDING EXTRACELLULAR PROTEIN ARTP"/>
    <property type="match status" value="1"/>
</dbReference>
<organism evidence="5 6">
    <name type="scientific">Porcincola intestinalis</name>
    <dbReference type="NCBI Taxonomy" id="2606632"/>
    <lineage>
        <taxon>Bacteria</taxon>
        <taxon>Bacillati</taxon>
        <taxon>Bacillota</taxon>
        <taxon>Clostridia</taxon>
        <taxon>Lachnospirales</taxon>
        <taxon>Lachnospiraceae</taxon>
        <taxon>Porcincola</taxon>
    </lineage>
</organism>
<dbReference type="SMART" id="SM00062">
    <property type="entry name" value="PBPb"/>
    <property type="match status" value="1"/>
</dbReference>
<evidence type="ECO:0000256" key="2">
    <source>
        <dbReference type="SAM" id="SignalP"/>
    </source>
</evidence>
<reference evidence="5 6" key="1">
    <citation type="submission" date="2019-08" db="EMBL/GenBank/DDBJ databases">
        <title>In-depth cultivation of the pig gut microbiome towards novel bacterial diversity and tailored functional studies.</title>
        <authorList>
            <person name="Wylensek D."/>
            <person name="Hitch T.C.A."/>
            <person name="Clavel T."/>
        </authorList>
    </citation>
    <scope>NUCLEOTIDE SEQUENCE [LARGE SCALE GENOMIC DNA]</scope>
    <source>
        <strain evidence="5 6">Oil+RF-744-WCA-WT-11</strain>
    </source>
</reference>
<dbReference type="SUPFAM" id="SSF53850">
    <property type="entry name" value="Periplasmic binding protein-like II"/>
    <property type="match status" value="1"/>
</dbReference>
<dbReference type="InterPro" id="IPR001638">
    <property type="entry name" value="Solute-binding_3/MltF_N"/>
</dbReference>
<dbReference type="PANTHER" id="PTHR35936">
    <property type="entry name" value="MEMBRANE-BOUND LYTIC MUREIN TRANSGLYCOSYLASE F"/>
    <property type="match status" value="1"/>
</dbReference>
<feature type="chain" id="PRO_5026785032" evidence="2">
    <location>
        <begin position="31"/>
        <end position="289"/>
    </location>
</feature>
<feature type="signal peptide" evidence="2">
    <location>
        <begin position="1"/>
        <end position="30"/>
    </location>
</feature>
<keyword evidence="6" id="KW-1185">Reference proteome</keyword>
<feature type="domain" description="Ionotropic glutamate receptor C-terminal" evidence="4">
    <location>
        <begin position="53"/>
        <end position="272"/>
    </location>
</feature>
<evidence type="ECO:0000313" key="5">
    <source>
        <dbReference type="EMBL" id="MSS15202.1"/>
    </source>
</evidence>
<gene>
    <name evidence="5" type="ORF">FYJ35_09175</name>
</gene>
<evidence type="ECO:0000259" key="4">
    <source>
        <dbReference type="SMART" id="SM00079"/>
    </source>
</evidence>